<evidence type="ECO:0000256" key="3">
    <source>
        <dbReference type="ARBA" id="ARBA00022598"/>
    </source>
</evidence>
<comment type="catalytic activity">
    <reaction evidence="10">
        <text>hydrogencarbonate + NH4(+) + 2 ATP = carbamoyl phosphate + 2 ADP + phosphate + 2 H(+)</text>
        <dbReference type="Rhea" id="RHEA:18029"/>
        <dbReference type="ChEBI" id="CHEBI:15378"/>
        <dbReference type="ChEBI" id="CHEBI:17544"/>
        <dbReference type="ChEBI" id="CHEBI:28938"/>
        <dbReference type="ChEBI" id="CHEBI:30616"/>
        <dbReference type="ChEBI" id="CHEBI:43474"/>
        <dbReference type="ChEBI" id="CHEBI:58228"/>
        <dbReference type="ChEBI" id="CHEBI:456216"/>
        <dbReference type="EC" id="6.3.4.16"/>
    </reaction>
</comment>
<dbReference type="InterPro" id="IPR011761">
    <property type="entry name" value="ATP-grasp"/>
</dbReference>
<keyword evidence="14" id="KW-1185">Reference proteome</keyword>
<dbReference type="SUPFAM" id="SSF56059">
    <property type="entry name" value="Glutathione synthetase ATP-binding domain-like"/>
    <property type="match status" value="2"/>
</dbReference>
<dbReference type="PROSITE" id="PS00866">
    <property type="entry name" value="CPSASE_1"/>
    <property type="match status" value="2"/>
</dbReference>
<evidence type="ECO:0000256" key="4">
    <source>
        <dbReference type="ARBA" id="ARBA00022605"/>
    </source>
</evidence>
<sequence length="1010" mass="111311">MQDNKKVMVIGSGPIVIGQAAEFDYSGTQACQTLREAGCEVMLMNSNPATIMTDPSTADHIYIEAMTLEKATAIIKRERPTHLLATVGGQTALNLALSLEEAGVLDHYKVKLLGTSLETIRDGEDRERFKQRMLELGQPLPISQTIETLAELEGFMETSGVPLVIRPAFTLGGTGGGIAETKAEARALAANGLQASPISQCLVEASIAGYKEVEYEVMRDAFDTTIIVCNMENIDPVGVHTGDSVVFAPIQSISDQMNQLLRTAAREIVSALGVVGGCNIQFAIHPTEQKYYVIEVNPRVSRSSALASKATGYPIAKLATRLALGERLDDCINPVTKETMASFEPTMDYITAKVPCFPFDLFPESDRALGTQMKATGESMAMGKTLEEALQKAWRGAGIEQAPLYPRWMKHADTTELWNEVKQITDRRLLAITALLDRKETTLEQVVELTQIQPLFITVLETLLSIQETLDLTSEDSLLKAKRHGFTDQQIADVLEVPVDSVQQKRQEFGIQPAFQMIDTCAAEFSSPTPYFYGSWSGQTEVTPSTQKKVTVLGAGPIRIGQGIEFDYCSVHAVRALQKRGYETIMINNNPETVSTDFEVADRLYVEPLTLEDVVHVLEAEDCQEVLVQFGGQTAIALAAELERRGYHLLGTTADTIDEMENRDRFYQFLDRLDIAHIPGQEVSSHAELATVVTQLGYPLMIRPSYVIGGKGMHRLKTAADLEALLPALSFPVLVDAYIEGKEFEVDCISDGITTYVPIIMEQIEAAGVHSGDSTMILPPVSAALTLQDEIEEIAKSIGQHLAYKGAFNIQFVVKEKNIYVLEINPRASRTLPIVAKVTGQPLLEWAVQAASGQHVRALPGQRMSLPFHAVKSPIFSTLKLRHVDPMTGPVMRSTGETLQWTSTGLAKERFAHDETTKTMMLNRTLRIAGKGTEGWADAVPLDNEIDFDRCQVFFSISEEEQAQRALALTKGVLVITEQHLAQYFESIQKIDMLPVKPLAEWMTRKEQIK</sequence>
<dbReference type="NCBIfam" id="NF003671">
    <property type="entry name" value="PRK05294.1"/>
    <property type="match status" value="1"/>
</dbReference>
<dbReference type="Pfam" id="PF02786">
    <property type="entry name" value="CPSase_L_D2"/>
    <property type="match status" value="2"/>
</dbReference>
<evidence type="ECO:0000256" key="8">
    <source>
        <dbReference type="ARBA" id="ARBA00022975"/>
    </source>
</evidence>
<evidence type="ECO:0000313" key="14">
    <source>
        <dbReference type="Proteomes" id="UP001243286"/>
    </source>
</evidence>
<protein>
    <recommendedName>
        <fullName evidence="9">carbamoyl-phosphate synthase (ammonia)</fullName>
        <ecNumber evidence="9">6.3.4.16</ecNumber>
    </recommendedName>
</protein>
<evidence type="ECO:0000256" key="9">
    <source>
        <dbReference type="ARBA" id="ARBA00044063"/>
    </source>
</evidence>
<dbReference type="Gene3D" id="3.30.1490.20">
    <property type="entry name" value="ATP-grasp fold, A domain"/>
    <property type="match status" value="2"/>
</dbReference>
<evidence type="ECO:0000256" key="11">
    <source>
        <dbReference type="PROSITE-ProRule" id="PRU00409"/>
    </source>
</evidence>
<evidence type="ECO:0000256" key="5">
    <source>
        <dbReference type="ARBA" id="ARBA00022737"/>
    </source>
</evidence>
<dbReference type="Gene3D" id="3.30.470.20">
    <property type="entry name" value="ATP-grasp fold, B domain"/>
    <property type="match status" value="2"/>
</dbReference>
<dbReference type="Pfam" id="PF02787">
    <property type="entry name" value="CPSase_L_D3"/>
    <property type="match status" value="1"/>
</dbReference>
<dbReference type="Proteomes" id="UP001243286">
    <property type="component" value="Unassembled WGS sequence"/>
</dbReference>
<dbReference type="InterPro" id="IPR005480">
    <property type="entry name" value="CPSase_lsu_oligo"/>
</dbReference>
<evidence type="ECO:0000256" key="7">
    <source>
        <dbReference type="ARBA" id="ARBA00022840"/>
    </source>
</evidence>
<dbReference type="SUPFAM" id="SSF48108">
    <property type="entry name" value="Carbamoyl phosphate synthetase, large subunit connection domain"/>
    <property type="match status" value="1"/>
</dbReference>
<dbReference type="Gene3D" id="1.10.1030.10">
    <property type="entry name" value="Carbamoyl-phosphate synthetase, large subunit oligomerisation domain"/>
    <property type="match status" value="1"/>
</dbReference>
<dbReference type="InterPro" id="IPR005483">
    <property type="entry name" value="CPSase_dom"/>
</dbReference>
<organism evidence="13 14">
    <name type="scientific">Exiguobacterium antarcticum</name>
    <dbReference type="NCBI Taxonomy" id="132920"/>
    <lineage>
        <taxon>Bacteria</taxon>
        <taxon>Bacillati</taxon>
        <taxon>Bacillota</taxon>
        <taxon>Bacilli</taxon>
        <taxon>Bacillales</taxon>
        <taxon>Bacillales Family XII. Incertae Sedis</taxon>
        <taxon>Exiguobacterium</taxon>
    </lineage>
</organism>
<dbReference type="InterPro" id="IPR058047">
    <property type="entry name" value="CPSase_preATP-grasp"/>
</dbReference>
<keyword evidence="4" id="KW-0028">Amino-acid biosynthesis</keyword>
<dbReference type="Pfam" id="PF25596">
    <property type="entry name" value="CPSase_L_D1"/>
    <property type="match status" value="2"/>
</dbReference>
<evidence type="ECO:0000313" key="13">
    <source>
        <dbReference type="EMBL" id="MDI3236022.1"/>
    </source>
</evidence>
<keyword evidence="2" id="KW-0055">Arginine biosynthesis</keyword>
<dbReference type="SMART" id="SM01096">
    <property type="entry name" value="CPSase_L_D3"/>
    <property type="match status" value="1"/>
</dbReference>
<dbReference type="PRINTS" id="PR00098">
    <property type="entry name" value="CPSASE"/>
</dbReference>
<feature type="domain" description="ATP-grasp" evidence="12">
    <location>
        <begin position="667"/>
        <end position="852"/>
    </location>
</feature>
<dbReference type="EC" id="6.3.4.16" evidence="9"/>
<dbReference type="InterPro" id="IPR013815">
    <property type="entry name" value="ATP_grasp_subdomain_1"/>
</dbReference>
<dbReference type="InterPro" id="IPR016185">
    <property type="entry name" value="PreATP-grasp_dom_sf"/>
</dbReference>
<evidence type="ECO:0000256" key="10">
    <source>
        <dbReference type="ARBA" id="ARBA00047359"/>
    </source>
</evidence>
<dbReference type="PROSITE" id="PS50975">
    <property type="entry name" value="ATP_GRASP"/>
    <property type="match status" value="2"/>
</dbReference>
<dbReference type="Gene3D" id="3.40.50.20">
    <property type="match status" value="2"/>
</dbReference>
<dbReference type="SUPFAM" id="SSF52440">
    <property type="entry name" value="PreATP-grasp domain"/>
    <property type="match status" value="2"/>
</dbReference>
<comment type="similarity">
    <text evidence="1">Belongs to the CarB family.</text>
</comment>
<dbReference type="NCBIfam" id="TIGR01369">
    <property type="entry name" value="CPSaseII_lrg"/>
    <property type="match status" value="1"/>
</dbReference>
<dbReference type="PANTHER" id="PTHR11405">
    <property type="entry name" value="CARBAMOYLTRANSFERASE FAMILY MEMBER"/>
    <property type="match status" value="1"/>
</dbReference>
<evidence type="ECO:0000256" key="2">
    <source>
        <dbReference type="ARBA" id="ARBA00022571"/>
    </source>
</evidence>
<comment type="caution">
    <text evidence="13">The sequence shown here is derived from an EMBL/GenBank/DDBJ whole genome shotgun (WGS) entry which is preliminary data.</text>
</comment>
<accession>A0ABT6R5H0</accession>
<dbReference type="InterPro" id="IPR036897">
    <property type="entry name" value="CarbamoylP_synth_lsu_oligo_sf"/>
</dbReference>
<dbReference type="EMBL" id="JASBQV010000026">
    <property type="protein sequence ID" value="MDI3236022.1"/>
    <property type="molecule type" value="Genomic_DNA"/>
</dbReference>
<dbReference type="InterPro" id="IPR005479">
    <property type="entry name" value="CPAse_ATP-bd"/>
</dbReference>
<keyword evidence="8" id="KW-0665">Pyrimidine biosynthesis</keyword>
<feature type="domain" description="ATP-grasp" evidence="12">
    <location>
        <begin position="130"/>
        <end position="324"/>
    </location>
</feature>
<keyword evidence="3 13" id="KW-0436">Ligase</keyword>
<evidence type="ECO:0000256" key="6">
    <source>
        <dbReference type="ARBA" id="ARBA00022741"/>
    </source>
</evidence>
<name>A0ABT6R5H0_9BACL</name>
<keyword evidence="7 11" id="KW-0067">ATP-binding</keyword>
<dbReference type="PROSITE" id="PS00867">
    <property type="entry name" value="CPSASE_2"/>
    <property type="match status" value="2"/>
</dbReference>
<keyword evidence="5" id="KW-0677">Repeat</keyword>
<keyword evidence="6 11" id="KW-0547">Nucleotide-binding</keyword>
<reference evidence="13 14" key="1">
    <citation type="submission" date="2023-04" db="EMBL/GenBank/DDBJ databases">
        <title>Antarctic isolates genomes.</title>
        <authorList>
            <person name="Dimov S.G."/>
        </authorList>
    </citation>
    <scope>NUCLEOTIDE SEQUENCE [LARGE SCALE GENOMIC DNA]</scope>
    <source>
        <strain evidence="13 14">AL19</strain>
    </source>
</reference>
<proteinExistence type="inferred from homology"/>
<dbReference type="RefSeq" id="WP_282357006.1">
    <property type="nucleotide sequence ID" value="NZ_JASBQV010000026.1"/>
</dbReference>
<dbReference type="GO" id="GO:0004088">
    <property type="term" value="F:carbamoyl-phosphate synthase (glutamine-hydrolyzing) activity"/>
    <property type="evidence" value="ECO:0007669"/>
    <property type="project" value="UniProtKB-EC"/>
</dbReference>
<evidence type="ECO:0000256" key="1">
    <source>
        <dbReference type="ARBA" id="ARBA00009799"/>
    </source>
</evidence>
<dbReference type="InterPro" id="IPR006275">
    <property type="entry name" value="CPSase_lsu"/>
</dbReference>
<gene>
    <name evidence="13" type="primary">carB</name>
    <name evidence="13" type="ORF">QK289_13480</name>
</gene>
<evidence type="ECO:0000259" key="12">
    <source>
        <dbReference type="PROSITE" id="PS50975"/>
    </source>
</evidence>
<dbReference type="NCBIfam" id="NF009455">
    <property type="entry name" value="PRK12815.1"/>
    <property type="match status" value="1"/>
</dbReference>
<dbReference type="PANTHER" id="PTHR11405:SF53">
    <property type="entry name" value="CARBAMOYL-PHOSPHATE SYNTHASE [AMMONIA], MITOCHONDRIAL"/>
    <property type="match status" value="1"/>
</dbReference>